<feature type="domain" description="Glycoside hydrolase family 2 immunoglobulin-like beta-sandwich" evidence="4">
    <location>
        <begin position="156"/>
        <end position="250"/>
    </location>
</feature>
<dbReference type="PANTHER" id="PTHR42732">
    <property type="entry name" value="BETA-GALACTOSIDASE"/>
    <property type="match status" value="1"/>
</dbReference>
<evidence type="ECO:0000256" key="1">
    <source>
        <dbReference type="ARBA" id="ARBA00007401"/>
    </source>
</evidence>
<dbReference type="Gene3D" id="2.60.120.260">
    <property type="entry name" value="Galactose-binding domain-like"/>
    <property type="match status" value="1"/>
</dbReference>
<evidence type="ECO:0000259" key="5">
    <source>
        <dbReference type="Pfam" id="PF02836"/>
    </source>
</evidence>
<gene>
    <name evidence="9" type="ORF">PDESU_01330</name>
</gene>
<dbReference type="GO" id="GO:0005975">
    <property type="term" value="P:carbohydrate metabolic process"/>
    <property type="evidence" value="ECO:0007669"/>
    <property type="project" value="InterPro"/>
</dbReference>
<dbReference type="EMBL" id="CAAHFG010000001">
    <property type="protein sequence ID" value="VGO12776.1"/>
    <property type="molecule type" value="Genomic_DNA"/>
</dbReference>
<dbReference type="InterPro" id="IPR006104">
    <property type="entry name" value="Glyco_hydro_2_N"/>
</dbReference>
<dbReference type="PANTHER" id="PTHR42732:SF1">
    <property type="entry name" value="BETA-MANNOSIDASE"/>
    <property type="match status" value="1"/>
</dbReference>
<evidence type="ECO:0000256" key="3">
    <source>
        <dbReference type="ARBA" id="ARBA00023295"/>
    </source>
</evidence>
<dbReference type="Pfam" id="PF16355">
    <property type="entry name" value="DUF4982"/>
    <property type="match status" value="1"/>
</dbReference>
<dbReference type="Pfam" id="PF02836">
    <property type="entry name" value="Glyco_hydro_2_C"/>
    <property type="match status" value="1"/>
</dbReference>
<sequence length="778" mass="87267">MDFSKEWKFFLGEQENGQAVEFNDADWDTIDVPHDWSVEASFSEELEGATGYLPGGIGWYRKTFEAPHHPVAYLHFDGVYNQATVYLNGEKLGDHPYGYSPFYFEVSDKLKHGRNVLAVRVDHSRYCDSRWYTGSGIYRSVELLGAAKTHIPVWGTFVTTPKVSTEMATVQVQVEVRNPDGATVATSIFDPAGNHVAEHSMPASKAIIQSMEVANPMLWDVDGPNLYTAVTTVSVDGGAVDEYTTRFGIRTIRFDAAEGFFLNGKNRKIKGVCLHHDGGCVGAAVPKDVWRRRFAALKAGGCNAIRIAHNPGSSEFLDLCDEMGLLVQDEFFDEWDNPKDKRKNMNEQHDDYISRGSAEYFQEWAERDLKDTMRSHRNHPCIFQWSIGNEIEWTYPRNAEATGFFDADWSGNYFWEQPPHSIDEIKRLLKELPRGEYDIGETAQKLAKWTKALDTSRPVIANCILPSSSYESGYADALDIIGFSYRRVIYDYGHRHYPKLPVMGTENLAQWHEWKAIEERPFVSGTFLWTGIDYMGESNGQWPITTTRSGLLDRAGFEKGSFHMMKTLWSEEPHVHLTTQTLEKSPYHTNNGDLGETDPKAWERKLWVWHDVNTHWNYNDGEMVAVEVYSNCASVELFLNGESLGVKHLKDFDDRIYKWAVPFKAGKLEAKAVNVSDKLITAGIPVSIQLVADGCHVIAQLVDAEGTPVKTDEREISFDATGGRILGVDNGAPDSTQDYQSNKVATSQGRCLVVVEGTCNVSASAKGLAGAHIAVEAV</sequence>
<dbReference type="InterPro" id="IPR036156">
    <property type="entry name" value="Beta-gal/glucu_dom_sf"/>
</dbReference>
<accession>A0A6C2U038</accession>
<dbReference type="InterPro" id="IPR006103">
    <property type="entry name" value="Glyco_hydro_2_cat"/>
</dbReference>
<dbReference type="InterPro" id="IPR032311">
    <property type="entry name" value="DUF4982"/>
</dbReference>
<dbReference type="InterPro" id="IPR008979">
    <property type="entry name" value="Galactose-bd-like_sf"/>
</dbReference>
<feature type="domain" description="Glycoside hydrolase family 2" evidence="8">
    <location>
        <begin position="693"/>
        <end position="773"/>
    </location>
</feature>
<dbReference type="SUPFAM" id="SSF49303">
    <property type="entry name" value="beta-Galactosidase/glucuronidase domain"/>
    <property type="match status" value="1"/>
</dbReference>
<dbReference type="Gene3D" id="2.60.40.10">
    <property type="entry name" value="Immunoglobulins"/>
    <property type="match status" value="3"/>
</dbReference>
<dbReference type="InterPro" id="IPR051913">
    <property type="entry name" value="GH2_Domain-Containing"/>
</dbReference>
<dbReference type="Pfam" id="PF02837">
    <property type="entry name" value="Glyco_hydro_2_N"/>
    <property type="match status" value="1"/>
</dbReference>
<evidence type="ECO:0000259" key="7">
    <source>
        <dbReference type="Pfam" id="PF16355"/>
    </source>
</evidence>
<protein>
    <submittedName>
        <fullName evidence="9">Beta-galactosidase BoGH2A</fullName>
    </submittedName>
</protein>
<evidence type="ECO:0000259" key="8">
    <source>
        <dbReference type="Pfam" id="PF18565"/>
    </source>
</evidence>
<dbReference type="InterPro" id="IPR006102">
    <property type="entry name" value="Ig-like_GH2"/>
</dbReference>
<dbReference type="InterPro" id="IPR040605">
    <property type="entry name" value="Glyco_hydro2_dom5"/>
</dbReference>
<keyword evidence="10" id="KW-1185">Reference proteome</keyword>
<evidence type="ECO:0000313" key="9">
    <source>
        <dbReference type="EMBL" id="VGO12776.1"/>
    </source>
</evidence>
<feature type="domain" description="DUF4982" evidence="7">
    <location>
        <begin position="621"/>
        <end position="673"/>
    </location>
</feature>
<dbReference type="Gene3D" id="3.20.20.80">
    <property type="entry name" value="Glycosidases"/>
    <property type="match status" value="1"/>
</dbReference>
<dbReference type="PRINTS" id="PR00132">
    <property type="entry name" value="GLHYDRLASE2"/>
</dbReference>
<dbReference type="AlphaFoldDB" id="A0A6C2U038"/>
<evidence type="ECO:0000313" key="10">
    <source>
        <dbReference type="Proteomes" id="UP000366872"/>
    </source>
</evidence>
<name>A0A6C2U038_PONDE</name>
<dbReference type="Proteomes" id="UP000366872">
    <property type="component" value="Unassembled WGS sequence"/>
</dbReference>
<dbReference type="InterPro" id="IPR013783">
    <property type="entry name" value="Ig-like_fold"/>
</dbReference>
<dbReference type="GO" id="GO:0004553">
    <property type="term" value="F:hydrolase activity, hydrolyzing O-glycosyl compounds"/>
    <property type="evidence" value="ECO:0007669"/>
    <property type="project" value="InterPro"/>
</dbReference>
<reference evidence="9 10" key="1">
    <citation type="submission" date="2019-04" db="EMBL/GenBank/DDBJ databases">
        <authorList>
            <person name="Van Vliet M D."/>
        </authorList>
    </citation>
    <scope>NUCLEOTIDE SEQUENCE [LARGE SCALE GENOMIC DNA]</scope>
    <source>
        <strain evidence="9 10">F1</strain>
    </source>
</reference>
<feature type="domain" description="Glycoside hydrolase family 2 catalytic" evidence="5">
    <location>
        <begin position="259"/>
        <end position="391"/>
    </location>
</feature>
<dbReference type="InterPro" id="IPR006101">
    <property type="entry name" value="Glyco_hydro_2"/>
</dbReference>
<dbReference type="Pfam" id="PF18565">
    <property type="entry name" value="Glyco_hydro2_C5"/>
    <property type="match status" value="1"/>
</dbReference>
<feature type="domain" description="Glycosyl hydrolases family 2 sugar binding" evidence="6">
    <location>
        <begin position="54"/>
        <end position="144"/>
    </location>
</feature>
<proteinExistence type="inferred from homology"/>
<dbReference type="SUPFAM" id="SSF49785">
    <property type="entry name" value="Galactose-binding domain-like"/>
    <property type="match status" value="1"/>
</dbReference>
<evidence type="ECO:0000259" key="4">
    <source>
        <dbReference type="Pfam" id="PF00703"/>
    </source>
</evidence>
<keyword evidence="3" id="KW-0326">Glycosidase</keyword>
<dbReference type="Pfam" id="PF00703">
    <property type="entry name" value="Glyco_hydro_2"/>
    <property type="match status" value="1"/>
</dbReference>
<evidence type="ECO:0000259" key="6">
    <source>
        <dbReference type="Pfam" id="PF02837"/>
    </source>
</evidence>
<keyword evidence="2" id="KW-0378">Hydrolase</keyword>
<evidence type="ECO:0000256" key="2">
    <source>
        <dbReference type="ARBA" id="ARBA00022801"/>
    </source>
</evidence>
<dbReference type="InterPro" id="IPR017853">
    <property type="entry name" value="GH"/>
</dbReference>
<comment type="similarity">
    <text evidence="1">Belongs to the glycosyl hydrolase 2 family.</text>
</comment>
<organism evidence="9 10">
    <name type="scientific">Pontiella desulfatans</name>
    <dbReference type="NCBI Taxonomy" id="2750659"/>
    <lineage>
        <taxon>Bacteria</taxon>
        <taxon>Pseudomonadati</taxon>
        <taxon>Kiritimatiellota</taxon>
        <taxon>Kiritimatiellia</taxon>
        <taxon>Kiritimatiellales</taxon>
        <taxon>Pontiellaceae</taxon>
        <taxon>Pontiella</taxon>
    </lineage>
</organism>
<dbReference type="SUPFAM" id="SSF51445">
    <property type="entry name" value="(Trans)glycosidases"/>
    <property type="match status" value="1"/>
</dbReference>